<dbReference type="GO" id="GO:0008408">
    <property type="term" value="F:3'-5' exonuclease activity"/>
    <property type="evidence" value="ECO:0007669"/>
    <property type="project" value="InterPro"/>
</dbReference>
<dbReference type="Pfam" id="PF14579">
    <property type="entry name" value="HHH_6"/>
    <property type="match status" value="1"/>
</dbReference>
<dbReference type="InterPro" id="IPR029460">
    <property type="entry name" value="DNAPol_HHH"/>
</dbReference>
<dbReference type="PROSITE" id="PS50818">
    <property type="entry name" value="INTEIN_C_TER"/>
    <property type="match status" value="1"/>
</dbReference>
<feature type="region of interest" description="Disordered" evidence="1">
    <location>
        <begin position="211"/>
        <end position="231"/>
    </location>
</feature>
<protein>
    <submittedName>
        <fullName evidence="4">DNA polymerase III subunit alpha</fullName>
    </submittedName>
</protein>
<dbReference type="Proteomes" id="UP000033607">
    <property type="component" value="Unassembled WGS sequence"/>
</dbReference>
<feature type="domain" description="DNA polymerase helix-hairpin-helix motif" evidence="3">
    <location>
        <begin position="91"/>
        <end position="180"/>
    </location>
</feature>
<dbReference type="InterPro" id="IPR004805">
    <property type="entry name" value="DnaE2/DnaE/PolC"/>
</dbReference>
<dbReference type="EMBL" id="LATL02000149">
    <property type="protein sequence ID" value="KKD38117.1"/>
    <property type="molecule type" value="Genomic_DNA"/>
</dbReference>
<evidence type="ECO:0000313" key="4">
    <source>
        <dbReference type="EMBL" id="KKD38117.1"/>
    </source>
</evidence>
<dbReference type="PANTHER" id="PTHR32294:SF0">
    <property type="entry name" value="DNA POLYMERASE III SUBUNIT ALPHA"/>
    <property type="match status" value="1"/>
</dbReference>
<evidence type="ECO:0000256" key="1">
    <source>
        <dbReference type="SAM" id="MobiDB-lite"/>
    </source>
</evidence>
<dbReference type="Gene3D" id="2.170.16.10">
    <property type="entry name" value="Hedgehog/Intein (Hint) domain"/>
    <property type="match status" value="1"/>
</dbReference>
<dbReference type="NCBIfam" id="TIGR01443">
    <property type="entry name" value="intein_Cterm"/>
    <property type="match status" value="1"/>
</dbReference>
<evidence type="ECO:0000313" key="5">
    <source>
        <dbReference type="Proteomes" id="UP000033607"/>
    </source>
</evidence>
<comment type="caution">
    <text evidence="4">The sequence shown here is derived from an EMBL/GenBank/DDBJ whole genome shotgun (WGS) entry which is preliminary data.</text>
</comment>
<sequence length="450" mass="50760">MVKIVSRKSLGSQTVYDIGVEKDHNFLLKNGSIASNCFNKSHSMAYGFVTYQTAYLKANYPVEYMAALLTENSDNTDKVQKYIDSCQRSLKIDVIPPDVNRSEVDFTPFEGKIIFGLSAIKNVGESAIENILVARRTGGKFKDLADFCSRINLQFVNSRALESLIKCGALDSLNKNRKQAIDHLNSLIPWAQGKAKDKEIGQGSIFDLLGGNTTTNTNEDAPKPQPTDDFSTQEKLQLEKELLGFYVSEHPLKSVIKAYPVEDAITLQDLAEHKGKKVKVFLVIVEVKRHVTKKGETMAFLKVEDMSGQAEAIVFPRTFQEILTSLEENKSFLVTGKVDKQEEKIQLIIEEAESVEHLLQSVKPTEKLPSVRLYLTPEEIEQTSKLDNLKTILEDYNGNPDQKKYPVEAVVSNQYLVRFGSRFWVEDREGIVDRLKSSQFQASIFNDDRK</sequence>
<organism evidence="4 5">
    <name type="scientific">Limnoraphis robusta CS-951</name>
    <dbReference type="NCBI Taxonomy" id="1637645"/>
    <lineage>
        <taxon>Bacteria</taxon>
        <taxon>Bacillati</taxon>
        <taxon>Cyanobacteriota</taxon>
        <taxon>Cyanophyceae</taxon>
        <taxon>Oscillatoriophycideae</taxon>
        <taxon>Oscillatoriales</taxon>
        <taxon>Sirenicapillariaceae</taxon>
        <taxon>Limnoraphis</taxon>
    </lineage>
</organism>
<gene>
    <name evidence="4" type="ORF">WN50_10495</name>
</gene>
<dbReference type="CDD" id="cd04485">
    <property type="entry name" value="DnaE_OBF"/>
    <property type="match status" value="1"/>
</dbReference>
<dbReference type="AlphaFoldDB" id="A0A0F5YHK5"/>
<evidence type="ECO:0000259" key="2">
    <source>
        <dbReference type="Pfam" id="PF01336"/>
    </source>
</evidence>
<dbReference type="GO" id="GO:0003676">
    <property type="term" value="F:nucleic acid binding"/>
    <property type="evidence" value="ECO:0007669"/>
    <property type="project" value="InterPro"/>
</dbReference>
<dbReference type="InterPro" id="IPR004365">
    <property type="entry name" value="NA-bd_OB_tRNA"/>
</dbReference>
<dbReference type="InterPro" id="IPR030934">
    <property type="entry name" value="Intein_C"/>
</dbReference>
<dbReference type="Pfam" id="PF01336">
    <property type="entry name" value="tRNA_anti-codon"/>
    <property type="match status" value="1"/>
</dbReference>
<dbReference type="PANTHER" id="PTHR32294">
    <property type="entry name" value="DNA POLYMERASE III SUBUNIT ALPHA"/>
    <property type="match status" value="1"/>
</dbReference>
<dbReference type="RefSeq" id="WP_046278489.1">
    <property type="nucleotide sequence ID" value="NZ_LATL02000149.1"/>
</dbReference>
<dbReference type="Gene3D" id="1.10.150.870">
    <property type="match status" value="1"/>
</dbReference>
<dbReference type="GO" id="GO:0006260">
    <property type="term" value="P:DNA replication"/>
    <property type="evidence" value="ECO:0007669"/>
    <property type="project" value="InterPro"/>
</dbReference>
<name>A0A0F5YHK5_9CYAN</name>
<dbReference type="Gene3D" id="2.40.50.140">
    <property type="entry name" value="Nucleic acid-binding proteins"/>
    <property type="match status" value="1"/>
</dbReference>
<dbReference type="InterPro" id="IPR012340">
    <property type="entry name" value="NA-bd_OB-fold"/>
</dbReference>
<feature type="domain" description="OB" evidence="2">
    <location>
        <begin position="288"/>
        <end position="353"/>
    </location>
</feature>
<proteinExistence type="predicted"/>
<evidence type="ECO:0000259" key="3">
    <source>
        <dbReference type="Pfam" id="PF14579"/>
    </source>
</evidence>
<accession>A0A0F5YHK5</accession>
<reference evidence="4 5" key="1">
    <citation type="submission" date="2015-06" db="EMBL/GenBank/DDBJ databases">
        <title>Draft genome assembly of filamentous brackish cyanobacterium Limnoraphis robusta strain CS-951.</title>
        <authorList>
            <person name="Willis A."/>
            <person name="Parks M."/>
            <person name="Burford M.A."/>
        </authorList>
    </citation>
    <scope>NUCLEOTIDE SEQUENCE [LARGE SCALE GENOMIC DNA]</scope>
    <source>
        <strain evidence="4 5">CS-951</strain>
    </source>
</reference>
<dbReference type="OrthoDB" id="525324at2"/>
<dbReference type="PATRIC" id="fig|1637645.4.peg.3040"/>